<dbReference type="EC" id="2.7.1.68" evidence="2"/>
<feature type="region of interest" description="Disordered" evidence="12">
    <location>
        <begin position="460"/>
        <end position="506"/>
    </location>
</feature>
<reference evidence="15" key="1">
    <citation type="submission" date="2016-10" db="EMBL/GenBank/DDBJ databases">
        <authorList>
            <person name="Jeantristanb JTB J.-T."/>
            <person name="Ricardo R."/>
        </authorList>
    </citation>
    <scope>NUCLEOTIDE SEQUENCE [LARGE SCALE GENOMIC DNA]</scope>
</reference>
<evidence type="ECO:0000256" key="12">
    <source>
        <dbReference type="SAM" id="MobiDB-lite"/>
    </source>
</evidence>
<dbReference type="InterPro" id="IPR027484">
    <property type="entry name" value="PInositol-4-P-5-kinase_N"/>
</dbReference>
<feature type="region of interest" description="Disordered" evidence="12">
    <location>
        <begin position="542"/>
        <end position="588"/>
    </location>
</feature>
<feature type="compositionally biased region" description="Low complexity" evidence="12">
    <location>
        <begin position="142"/>
        <end position="151"/>
    </location>
</feature>
<dbReference type="Pfam" id="PF01504">
    <property type="entry name" value="PIP5K"/>
    <property type="match status" value="2"/>
</dbReference>
<evidence type="ECO:0000256" key="9">
    <source>
        <dbReference type="ARBA" id="ARBA00080374"/>
    </source>
</evidence>
<organism evidence="14 15">
    <name type="scientific">Microbotryum saponariae</name>
    <dbReference type="NCBI Taxonomy" id="289078"/>
    <lineage>
        <taxon>Eukaryota</taxon>
        <taxon>Fungi</taxon>
        <taxon>Dikarya</taxon>
        <taxon>Basidiomycota</taxon>
        <taxon>Pucciniomycotina</taxon>
        <taxon>Microbotryomycetes</taxon>
        <taxon>Microbotryales</taxon>
        <taxon>Microbotryaceae</taxon>
        <taxon>Microbotryum</taxon>
    </lineage>
</organism>
<dbReference type="InterPro" id="IPR023610">
    <property type="entry name" value="PInositol-4/5-P-5/4-kinase"/>
</dbReference>
<dbReference type="FunFam" id="3.30.800.10:FF:000009">
    <property type="entry name" value="Phosphatidylinositol 4-phosphate 5-kinase its3"/>
    <property type="match status" value="1"/>
</dbReference>
<feature type="region of interest" description="Disordered" evidence="12">
    <location>
        <begin position="279"/>
        <end position="314"/>
    </location>
</feature>
<feature type="region of interest" description="Disordered" evidence="12">
    <location>
        <begin position="1"/>
        <end position="37"/>
    </location>
</feature>
<dbReference type="OrthoDB" id="20783at2759"/>
<evidence type="ECO:0000256" key="8">
    <source>
        <dbReference type="ARBA" id="ARBA00078403"/>
    </source>
</evidence>
<dbReference type="InterPro" id="IPR027483">
    <property type="entry name" value="PInositol-4-P-4/5-kinase_C_sf"/>
</dbReference>
<keyword evidence="15" id="KW-1185">Reference proteome</keyword>
<dbReference type="STRING" id="289078.A0A2X0N3W5"/>
<evidence type="ECO:0000256" key="5">
    <source>
        <dbReference type="ARBA" id="ARBA00022741"/>
    </source>
</evidence>
<keyword evidence="6 11" id="KW-0418">Kinase</keyword>
<evidence type="ECO:0000256" key="1">
    <source>
        <dbReference type="ARBA" id="ARBA00000444"/>
    </source>
</evidence>
<feature type="compositionally biased region" description="Low complexity" evidence="12">
    <location>
        <begin position="493"/>
        <end position="504"/>
    </location>
</feature>
<feature type="compositionally biased region" description="Low complexity" evidence="12">
    <location>
        <begin position="296"/>
        <end position="306"/>
    </location>
</feature>
<name>A0A2X0N3W5_9BASI</name>
<dbReference type="SUPFAM" id="SSF56104">
    <property type="entry name" value="SAICAR synthase-like"/>
    <property type="match status" value="1"/>
</dbReference>
<dbReference type="Proteomes" id="UP000249723">
    <property type="component" value="Unassembled WGS sequence"/>
</dbReference>
<evidence type="ECO:0000256" key="6">
    <source>
        <dbReference type="ARBA" id="ARBA00022777"/>
    </source>
</evidence>
<keyword evidence="4 11" id="KW-0808">Transferase</keyword>
<feature type="compositionally biased region" description="Low complexity" evidence="12">
    <location>
        <begin position="462"/>
        <end position="475"/>
    </location>
</feature>
<evidence type="ECO:0000256" key="10">
    <source>
        <dbReference type="ARBA" id="ARBA00082306"/>
    </source>
</evidence>
<proteinExistence type="predicted"/>
<dbReference type="AlphaFoldDB" id="A0A2X0N3W5"/>
<gene>
    <name evidence="14" type="ORF">BZ3500_MVSOF-1268-A1-R1_CHR3-1G05955</name>
</gene>
<protein>
    <recommendedName>
        <fullName evidence="2">1-phosphatidylinositol-4-phosphate 5-kinase</fullName>
        <ecNumber evidence="2">2.7.1.68</ecNumber>
    </recommendedName>
    <alternativeName>
        <fullName evidence="10">1-phosphatidylinositol 4-phosphate kinase</fullName>
    </alternativeName>
    <alternativeName>
        <fullName evidence="8">Diphosphoinositide kinase</fullName>
    </alternativeName>
    <alternativeName>
        <fullName evidence="9">PIP5K</fullName>
    </alternativeName>
</protein>
<dbReference type="PROSITE" id="PS51455">
    <property type="entry name" value="PIPK"/>
    <property type="match status" value="1"/>
</dbReference>
<comment type="catalytic activity">
    <reaction evidence="1">
        <text>a 1,2-diacyl-sn-glycero-3-phospho-(1D-myo-inositol 4-phosphate) + ATP = a 1,2-diacyl-sn-glycero-3-phospho-(1D-myo-inositol-4,5-bisphosphate) + ADP + H(+)</text>
        <dbReference type="Rhea" id="RHEA:14425"/>
        <dbReference type="ChEBI" id="CHEBI:15378"/>
        <dbReference type="ChEBI" id="CHEBI:30616"/>
        <dbReference type="ChEBI" id="CHEBI:58178"/>
        <dbReference type="ChEBI" id="CHEBI:58456"/>
        <dbReference type="ChEBI" id="CHEBI:456216"/>
        <dbReference type="EC" id="2.7.1.68"/>
    </reaction>
</comment>
<feature type="compositionally biased region" description="Basic and acidic residues" evidence="12">
    <location>
        <begin position="1027"/>
        <end position="1037"/>
    </location>
</feature>
<evidence type="ECO:0000313" key="15">
    <source>
        <dbReference type="Proteomes" id="UP000249723"/>
    </source>
</evidence>
<dbReference type="GO" id="GO:0005524">
    <property type="term" value="F:ATP binding"/>
    <property type="evidence" value="ECO:0007669"/>
    <property type="project" value="UniProtKB-UniRule"/>
</dbReference>
<dbReference type="PANTHER" id="PTHR23086">
    <property type="entry name" value="PHOSPHATIDYLINOSITOL-4-PHOSPHATE 5-KINASE"/>
    <property type="match status" value="1"/>
</dbReference>
<dbReference type="Gene3D" id="3.30.800.10">
    <property type="entry name" value="Phosphatidylinositol Phosphate Kinase II Beta"/>
    <property type="match status" value="1"/>
</dbReference>
<feature type="compositionally biased region" description="Pro residues" evidence="12">
    <location>
        <begin position="26"/>
        <end position="37"/>
    </location>
</feature>
<sequence>MLVQQDHASELPRSSSLNLDVHHPVHPAPPFESPPPLAVAAALDASSLARQTRTGSASHGIELGPSNVGNSINSNNKKRNDDDDEAQVNPLFAISQRVQAGSLESVHVIDDRSVVSGHPTPSLLHPSTWSAPSIPLLHKNNHNTNNDSNQNSGKDSAAAMVHLNGAPTSSEYRKGTIARTTSGLSTSSSSAGASLTNGKSHVSKLSQREKERQRAMSGSSQHSGHSERFVMHGEGDDDPAPDENTVGHLREYHVHSSKREAWKMKASDWKIGMRERMHSGDSSSYHQADHHHCDDPSISSQLSRSPRPQPVHFDSHERPVIISPNEFTNEPVSMVLPESDTPTRSESPVSMIASTSTQSGLNGTRSNAIAGPSGASALQGAPILSPISRVTSSPRSAIPVLNAPGYLVTNSRIPPVPTVPNGVSTSDPSINGHDSPAQRLVPIDSLTLPLLPGDIPLTTVTSAFSGDPSSVSSSSRTRRSHSSAETTRPGYVSPPTATTSLLPPLQVPHRTMSTSMVTSPESTAAPYDEVESSIAAQAEVIRKKRQEKRAEKETGGDNYGTSSNEDRSGRPGAPMIKRRSTRLGSGDGPGTGVLVGNLIGQDHANYVLMYNMLTGIRIGVSRCQAKLKRPLTDADYTARHKFSFDIVGNELTPSVKYDFKFKDYAPWVFRELREYFYLDPSDYLVSLTAKYILSELGSPGKSGSFFYFSRDYRFIIKTIRHAEHKFLRSILKQYHEYIKENPHTLLSRFYGLHRVKLPRGRKIHFVIMNNLFPPHRDIHETYDLKGSAIGRKTPDEKVQENSHAILKDLNWIERGRQLDLGPEKKALFEEQLRRDTELMQKLRIMDYSLLTGIHNVRRGNQDNLRDNMLTVFQPDTFKTPRRKLTDAKRDFDAAAVRKAVQQSDPKALSETNKLPDQDTSERRMFLFYQDEGGIRATGDCNEDLGVIYYLVSRYAPCHHIDRRKLIATLLIQGIIDILTPYTFVKKVEHYWKSFKHNGHMISAVPPEEYGDRFMAFIYSLIRGNDTSKRPKMYEHDPPPPPTAATKPKTE</sequence>
<evidence type="ECO:0000256" key="11">
    <source>
        <dbReference type="PROSITE-ProRule" id="PRU00781"/>
    </source>
</evidence>
<dbReference type="GO" id="GO:0046854">
    <property type="term" value="P:phosphatidylinositol phosphate biosynthetic process"/>
    <property type="evidence" value="ECO:0007669"/>
    <property type="project" value="TreeGrafter"/>
</dbReference>
<feature type="region of interest" description="Disordered" evidence="12">
    <location>
        <begin position="50"/>
        <end position="84"/>
    </location>
</feature>
<dbReference type="GO" id="GO:0005886">
    <property type="term" value="C:plasma membrane"/>
    <property type="evidence" value="ECO:0007669"/>
    <property type="project" value="TreeGrafter"/>
</dbReference>
<evidence type="ECO:0000259" key="13">
    <source>
        <dbReference type="PROSITE" id="PS51455"/>
    </source>
</evidence>
<dbReference type="SMART" id="SM00330">
    <property type="entry name" value="PIPKc"/>
    <property type="match status" value="1"/>
</dbReference>
<accession>A0A2X0N3W5</accession>
<dbReference type="Gene3D" id="3.30.810.10">
    <property type="entry name" value="2-Layer Sandwich"/>
    <property type="match status" value="1"/>
</dbReference>
<feature type="region of interest" description="Disordered" evidence="12">
    <location>
        <begin position="134"/>
        <end position="154"/>
    </location>
</feature>
<feature type="compositionally biased region" description="Low complexity" evidence="12">
    <location>
        <begin position="180"/>
        <end position="196"/>
    </location>
</feature>
<evidence type="ECO:0000313" key="14">
    <source>
        <dbReference type="EMBL" id="SCZ99337.1"/>
    </source>
</evidence>
<dbReference type="GO" id="GO:0016308">
    <property type="term" value="F:1-phosphatidylinositol-4-phosphate 5-kinase activity"/>
    <property type="evidence" value="ECO:0007669"/>
    <property type="project" value="UniProtKB-EC"/>
</dbReference>
<dbReference type="CDD" id="cd17303">
    <property type="entry name" value="PIPKc_PIP5K_yeast_like"/>
    <property type="match status" value="1"/>
</dbReference>
<feature type="compositionally biased region" description="Basic and acidic residues" evidence="12">
    <location>
        <begin position="224"/>
        <end position="234"/>
    </location>
</feature>
<feature type="domain" description="PIPK" evidence="13">
    <location>
        <begin position="600"/>
        <end position="1021"/>
    </location>
</feature>
<feature type="region of interest" description="Disordered" evidence="12">
    <location>
        <begin position="180"/>
        <end position="245"/>
    </location>
</feature>
<evidence type="ECO:0000256" key="2">
    <source>
        <dbReference type="ARBA" id="ARBA00012172"/>
    </source>
</evidence>
<keyword evidence="7 11" id="KW-0067">ATP-binding</keyword>
<keyword evidence="3" id="KW-0597">Phosphoprotein</keyword>
<evidence type="ECO:0000256" key="7">
    <source>
        <dbReference type="ARBA" id="ARBA00022840"/>
    </source>
</evidence>
<keyword evidence="5 11" id="KW-0547">Nucleotide-binding</keyword>
<evidence type="ECO:0000256" key="3">
    <source>
        <dbReference type="ARBA" id="ARBA00022553"/>
    </source>
</evidence>
<evidence type="ECO:0000256" key="4">
    <source>
        <dbReference type="ARBA" id="ARBA00022679"/>
    </source>
</evidence>
<dbReference type="InterPro" id="IPR002498">
    <property type="entry name" value="PInositol-4-P-4/5-kinase_core"/>
</dbReference>
<dbReference type="EMBL" id="FMWP01000096">
    <property type="protein sequence ID" value="SCZ99337.1"/>
    <property type="molecule type" value="Genomic_DNA"/>
</dbReference>
<dbReference type="PANTHER" id="PTHR23086:SF8">
    <property type="entry name" value="PHOSPHATIDYLINOSITOL 5-PHOSPHATE 4-KINASE, ISOFORM A"/>
    <property type="match status" value="1"/>
</dbReference>
<feature type="region of interest" description="Disordered" evidence="12">
    <location>
        <begin position="1027"/>
        <end position="1050"/>
    </location>
</feature>